<feature type="region of interest" description="Disordered" evidence="1">
    <location>
        <begin position="123"/>
        <end position="166"/>
    </location>
</feature>
<organism evidence="2 3">
    <name type="scientific">Novymonas esmeraldas</name>
    <dbReference type="NCBI Taxonomy" id="1808958"/>
    <lineage>
        <taxon>Eukaryota</taxon>
        <taxon>Discoba</taxon>
        <taxon>Euglenozoa</taxon>
        <taxon>Kinetoplastea</taxon>
        <taxon>Metakinetoplastina</taxon>
        <taxon>Trypanosomatida</taxon>
        <taxon>Trypanosomatidae</taxon>
        <taxon>Novymonas</taxon>
    </lineage>
</organism>
<dbReference type="Proteomes" id="UP001430356">
    <property type="component" value="Unassembled WGS sequence"/>
</dbReference>
<reference evidence="2 3" key="1">
    <citation type="journal article" date="2021" name="MBio">
        <title>A New Model Trypanosomatid, Novymonas esmeraldas: Genomic Perception of Its 'Candidatus Pandoraea novymonadis' Endosymbiont.</title>
        <authorList>
            <person name="Zakharova A."/>
            <person name="Saura A."/>
            <person name="Butenko A."/>
            <person name="Podesvova L."/>
            <person name="Warmusova S."/>
            <person name="Kostygov A.Y."/>
            <person name="Nenarokova A."/>
            <person name="Lukes J."/>
            <person name="Opperdoes F.R."/>
            <person name="Yurchenko V."/>
        </authorList>
    </citation>
    <scope>NUCLEOTIDE SEQUENCE [LARGE SCALE GENOMIC DNA]</scope>
    <source>
        <strain evidence="2 3">E262AT.01</strain>
    </source>
</reference>
<dbReference type="AlphaFoldDB" id="A0AAW0EVG3"/>
<sequence length="620" mass="66391">MDRRRSSRGCEQSVIPFSIAVPSPSAAHSSSPRICDVRAAEPLEDAALYLALRQGERVRVLRRENRHGATTSPPLHALRRTDDGAIVSQPSWCIAQREDGAVGLVPGSLLLRVPGARFALRQEGDAATRHSDPSCGVASSSSMPPEADSYTGEAENGDDDDDGDDATDALQLQRRRQSSLQDRLEAFHRAAFDAPPTAVKPLSSTPHPSPPAPPCSAGAEQSLSESEREEHRKLAQQAAQVRAELRWLLSDVVPRLQDAHTRAEGTAMSDDHRSPAADTPPTATLRAAEAHTRELEGVAQLLHRAEALHAELGRLATTRTVSMPDSSPPPPLASSSSTDGAASMLNARDVNVASSSSTTTVTAAVSVKGTTATDSAAKAPSTAATDRHAMSTLRRLVKEERETVGLYQSQTETLRQRLTQLAALMSEAAVETASLSESETALHCLLGTSSDSMRAAEVDWPRTLPGLTAEEEEALSASLRVYDKYTRKLRLLADGGKCGHAVSSSVEHSVLTNTSINSSACAVTPIQSACVTDGTPSTNNGSDTTATPTPTRVEHLRHVKEKGDRELAQLQTKLEDVQRFCDTYGPIAHEIDEQMRRGERLLRERQLALKQLAASSPRGS</sequence>
<evidence type="ECO:0000256" key="1">
    <source>
        <dbReference type="SAM" id="MobiDB-lite"/>
    </source>
</evidence>
<proteinExistence type="predicted"/>
<dbReference type="EMBL" id="JAECZO010000108">
    <property type="protein sequence ID" value="KAK7197512.1"/>
    <property type="molecule type" value="Genomic_DNA"/>
</dbReference>
<evidence type="ECO:0008006" key="4">
    <source>
        <dbReference type="Google" id="ProtNLM"/>
    </source>
</evidence>
<feature type="compositionally biased region" description="Basic and acidic residues" evidence="1">
    <location>
        <begin position="261"/>
        <end position="275"/>
    </location>
</feature>
<feature type="region of interest" description="Disordered" evidence="1">
    <location>
        <begin position="319"/>
        <end position="340"/>
    </location>
</feature>
<feature type="region of interest" description="Disordered" evidence="1">
    <location>
        <begin position="261"/>
        <end position="283"/>
    </location>
</feature>
<gene>
    <name evidence="2" type="ORF">NESM_000701000</name>
</gene>
<comment type="caution">
    <text evidence="2">The sequence shown here is derived from an EMBL/GenBank/DDBJ whole genome shotgun (WGS) entry which is preliminary data.</text>
</comment>
<accession>A0AAW0EVG3</accession>
<feature type="compositionally biased region" description="Basic and acidic residues" evidence="1">
    <location>
        <begin position="123"/>
        <end position="132"/>
    </location>
</feature>
<feature type="region of interest" description="Disordered" evidence="1">
    <location>
        <begin position="193"/>
        <end position="235"/>
    </location>
</feature>
<protein>
    <recommendedName>
        <fullName evidence="4">SH3 domain-containing protein</fullName>
    </recommendedName>
</protein>
<feature type="compositionally biased region" description="Acidic residues" evidence="1">
    <location>
        <begin position="155"/>
        <end position="166"/>
    </location>
</feature>
<evidence type="ECO:0000313" key="2">
    <source>
        <dbReference type="EMBL" id="KAK7197512.1"/>
    </source>
</evidence>
<name>A0AAW0EVG3_9TRYP</name>
<evidence type="ECO:0000313" key="3">
    <source>
        <dbReference type="Proteomes" id="UP001430356"/>
    </source>
</evidence>
<keyword evidence="3" id="KW-1185">Reference proteome</keyword>